<feature type="non-terminal residue" evidence="1">
    <location>
        <position position="58"/>
    </location>
</feature>
<dbReference type="SUPFAM" id="SSF46955">
    <property type="entry name" value="Putative DNA-binding domain"/>
    <property type="match status" value="1"/>
</dbReference>
<comment type="caution">
    <text evidence="1">The sequence shown here is derived from an EMBL/GenBank/DDBJ whole genome shotgun (WGS) entry which is preliminary data.</text>
</comment>
<dbReference type="InterPro" id="IPR009061">
    <property type="entry name" value="DNA-bd_dom_put_sf"/>
</dbReference>
<gene>
    <name evidence="1" type="ORF">S01H1_30494</name>
</gene>
<organism evidence="1">
    <name type="scientific">marine sediment metagenome</name>
    <dbReference type="NCBI Taxonomy" id="412755"/>
    <lineage>
        <taxon>unclassified sequences</taxon>
        <taxon>metagenomes</taxon>
        <taxon>ecological metagenomes</taxon>
    </lineage>
</organism>
<dbReference type="EMBL" id="BARS01018769">
    <property type="protein sequence ID" value="GAF85887.1"/>
    <property type="molecule type" value="Genomic_DNA"/>
</dbReference>
<evidence type="ECO:0000313" key="1">
    <source>
        <dbReference type="EMBL" id="GAF85887.1"/>
    </source>
</evidence>
<protein>
    <recommendedName>
        <fullName evidence="2">tRNA-binding domain-containing protein</fullName>
    </recommendedName>
</protein>
<dbReference type="Gene3D" id="3.30.56.10">
    <property type="match status" value="1"/>
</dbReference>
<reference evidence="1" key="1">
    <citation type="journal article" date="2014" name="Front. Microbiol.">
        <title>High frequency of phylogenetically diverse reductive dehalogenase-homologous genes in deep subseafloor sedimentary metagenomes.</title>
        <authorList>
            <person name="Kawai M."/>
            <person name="Futagami T."/>
            <person name="Toyoda A."/>
            <person name="Takaki Y."/>
            <person name="Nishi S."/>
            <person name="Hori S."/>
            <person name="Arai W."/>
            <person name="Tsubouchi T."/>
            <person name="Morono Y."/>
            <person name="Uchiyama I."/>
            <person name="Ito T."/>
            <person name="Fujiyama A."/>
            <person name="Inagaki F."/>
            <person name="Takami H."/>
        </authorList>
    </citation>
    <scope>NUCLEOTIDE SEQUENCE</scope>
    <source>
        <strain evidence="1">Expedition CK06-06</strain>
    </source>
</reference>
<dbReference type="AlphaFoldDB" id="X0TCG8"/>
<proteinExistence type="predicted"/>
<name>X0TCG8_9ZZZZ</name>
<sequence length="58" mass="6666">MEIKISHSWLMDHLDTKATPKQIANYLSLCGPSIDKIEKINSDWVYTIEVTTNRVDMA</sequence>
<evidence type="ECO:0008006" key="2">
    <source>
        <dbReference type="Google" id="ProtNLM"/>
    </source>
</evidence>
<accession>X0TCG8</accession>